<dbReference type="AlphaFoldDB" id="A0A485AWP0"/>
<protein>
    <submittedName>
        <fullName evidence="3">Putative iron-regulated outer membrane virulence protein</fullName>
    </submittedName>
</protein>
<evidence type="ECO:0000313" key="4">
    <source>
        <dbReference type="Proteomes" id="UP000332594"/>
    </source>
</evidence>
<feature type="region of interest" description="Disordered" evidence="1">
    <location>
        <begin position="44"/>
        <end position="76"/>
    </location>
</feature>
<feature type="chain" id="PRO_5019804496" evidence="2">
    <location>
        <begin position="26"/>
        <end position="76"/>
    </location>
</feature>
<keyword evidence="2" id="KW-0732">Signal</keyword>
<organism evidence="3 4">
    <name type="scientific">Raoultella terrigena</name>
    <name type="common">Klebsiella terrigena</name>
    <dbReference type="NCBI Taxonomy" id="577"/>
    <lineage>
        <taxon>Bacteria</taxon>
        <taxon>Pseudomonadati</taxon>
        <taxon>Pseudomonadota</taxon>
        <taxon>Gammaproteobacteria</taxon>
        <taxon>Enterobacterales</taxon>
        <taxon>Enterobacteriaceae</taxon>
        <taxon>Klebsiella/Raoultella group</taxon>
        <taxon>Raoultella</taxon>
    </lineage>
</organism>
<feature type="signal peptide" evidence="2">
    <location>
        <begin position="1"/>
        <end position="25"/>
    </location>
</feature>
<evidence type="ECO:0000256" key="1">
    <source>
        <dbReference type="SAM" id="MobiDB-lite"/>
    </source>
</evidence>
<gene>
    <name evidence="3" type="ORF">NCTC13038_00302</name>
</gene>
<name>A0A485AWP0_RAOTE</name>
<dbReference type="EMBL" id="CAADJG010000002">
    <property type="protein sequence ID" value="VFS65090.1"/>
    <property type="molecule type" value="Genomic_DNA"/>
</dbReference>
<dbReference type="Proteomes" id="UP000332594">
    <property type="component" value="Unassembled WGS sequence"/>
</dbReference>
<dbReference type="SUPFAM" id="SSF56935">
    <property type="entry name" value="Porins"/>
    <property type="match status" value="1"/>
</dbReference>
<evidence type="ECO:0000313" key="3">
    <source>
        <dbReference type="EMBL" id="VFS65090.1"/>
    </source>
</evidence>
<reference evidence="3 4" key="1">
    <citation type="submission" date="2019-03" db="EMBL/GenBank/DDBJ databases">
        <authorList>
            <consortium name="Pathogen Informatics"/>
        </authorList>
    </citation>
    <scope>NUCLEOTIDE SEQUENCE [LARGE SCALE GENOMIC DNA]</scope>
    <source>
        <strain evidence="3 4">NCTC13038</strain>
    </source>
</reference>
<evidence type="ECO:0000256" key="2">
    <source>
        <dbReference type="SAM" id="SignalP"/>
    </source>
</evidence>
<accession>A0A485AWP0</accession>
<proteinExistence type="predicted"/>
<sequence>MKTRQLITLTGIVALSGGVILPSQAEELSETSRSGEDQMVVTATGFAQEKREAPATISTIDRKTLDVQPIATSARR</sequence>